<gene>
    <name evidence="1" type="ORF">CKAH01_17648</name>
</gene>
<keyword evidence="2" id="KW-1185">Reference proteome</keyword>
<sequence>MARQRGRGQGSKGPFLPPKASLYISVLITLVSSRGYAATS</sequence>
<dbReference type="Proteomes" id="UP001281614">
    <property type="component" value="Unassembled WGS sequence"/>
</dbReference>
<dbReference type="EMBL" id="VYYT01000247">
    <property type="protein sequence ID" value="KAK2752656.1"/>
    <property type="molecule type" value="Genomic_DNA"/>
</dbReference>
<protein>
    <submittedName>
        <fullName evidence="1">Uncharacterized protein</fullName>
    </submittedName>
</protein>
<proteinExistence type="predicted"/>
<reference evidence="1" key="1">
    <citation type="submission" date="2023-02" db="EMBL/GenBank/DDBJ databases">
        <title>Colletotrichum kahawae CIFC_Que2 genome sequencing and assembly.</title>
        <authorList>
            <person name="Baroncelli R."/>
        </authorList>
    </citation>
    <scope>NUCLEOTIDE SEQUENCE</scope>
    <source>
        <strain evidence="1">CIFC_Que2</strain>
    </source>
</reference>
<name>A0AAD9Y8K5_COLKA</name>
<evidence type="ECO:0000313" key="1">
    <source>
        <dbReference type="EMBL" id="KAK2752656.1"/>
    </source>
</evidence>
<dbReference type="AlphaFoldDB" id="A0AAD9Y8K5"/>
<organism evidence="1 2">
    <name type="scientific">Colletotrichum kahawae</name>
    <name type="common">Coffee berry disease fungus</name>
    <dbReference type="NCBI Taxonomy" id="34407"/>
    <lineage>
        <taxon>Eukaryota</taxon>
        <taxon>Fungi</taxon>
        <taxon>Dikarya</taxon>
        <taxon>Ascomycota</taxon>
        <taxon>Pezizomycotina</taxon>
        <taxon>Sordariomycetes</taxon>
        <taxon>Hypocreomycetidae</taxon>
        <taxon>Glomerellales</taxon>
        <taxon>Glomerellaceae</taxon>
        <taxon>Colletotrichum</taxon>
        <taxon>Colletotrichum gloeosporioides species complex</taxon>
    </lineage>
</organism>
<accession>A0AAD9Y8K5</accession>
<comment type="caution">
    <text evidence="1">The sequence shown here is derived from an EMBL/GenBank/DDBJ whole genome shotgun (WGS) entry which is preliminary data.</text>
</comment>
<evidence type="ECO:0000313" key="2">
    <source>
        <dbReference type="Proteomes" id="UP001281614"/>
    </source>
</evidence>